<organism evidence="5 6">
    <name type="scientific">Corallococcus exiguus</name>
    <dbReference type="NCBI Taxonomy" id="83462"/>
    <lineage>
        <taxon>Bacteria</taxon>
        <taxon>Pseudomonadati</taxon>
        <taxon>Myxococcota</taxon>
        <taxon>Myxococcia</taxon>
        <taxon>Myxococcales</taxon>
        <taxon>Cystobacterineae</taxon>
        <taxon>Myxococcaceae</taxon>
        <taxon>Corallococcus</taxon>
    </lineage>
</organism>
<dbReference type="InterPro" id="IPR011765">
    <property type="entry name" value="Pept_M16_N"/>
</dbReference>
<name>A0A7X5BR03_9BACT</name>
<dbReference type="InterPro" id="IPR011249">
    <property type="entry name" value="Metalloenz_LuxS/M16"/>
</dbReference>
<evidence type="ECO:0000256" key="1">
    <source>
        <dbReference type="ARBA" id="ARBA00007261"/>
    </source>
</evidence>
<comment type="caution">
    <text evidence="5">The sequence shown here is derived from an EMBL/GenBank/DDBJ whole genome shotgun (WGS) entry which is preliminary data.</text>
</comment>
<evidence type="ECO:0000256" key="2">
    <source>
        <dbReference type="SAM" id="SignalP"/>
    </source>
</evidence>
<dbReference type="RefSeq" id="WP_139918413.1">
    <property type="nucleotide sequence ID" value="NZ_CBCSLE010000067.1"/>
</dbReference>
<feature type="domain" description="Peptidase M16 N-terminal" evidence="3">
    <location>
        <begin position="62"/>
        <end position="191"/>
    </location>
</feature>
<proteinExistence type="inferred from homology"/>
<dbReference type="PANTHER" id="PTHR11851">
    <property type="entry name" value="METALLOPROTEASE"/>
    <property type="match status" value="1"/>
</dbReference>
<feature type="signal peptide" evidence="2">
    <location>
        <begin position="1"/>
        <end position="21"/>
    </location>
</feature>
<evidence type="ECO:0000313" key="6">
    <source>
        <dbReference type="Proteomes" id="UP000537825"/>
    </source>
</evidence>
<dbReference type="GO" id="GO:0046872">
    <property type="term" value="F:metal ion binding"/>
    <property type="evidence" value="ECO:0007669"/>
    <property type="project" value="InterPro"/>
</dbReference>
<dbReference type="Pfam" id="PF00675">
    <property type="entry name" value="Peptidase_M16"/>
    <property type="match status" value="1"/>
</dbReference>
<dbReference type="InterPro" id="IPR007863">
    <property type="entry name" value="Peptidase_M16_C"/>
</dbReference>
<evidence type="ECO:0000313" key="5">
    <source>
        <dbReference type="EMBL" id="NBC40485.1"/>
    </source>
</evidence>
<keyword evidence="6" id="KW-1185">Reference proteome</keyword>
<feature type="domain" description="Peptidase M16 C-terminal" evidence="4">
    <location>
        <begin position="208"/>
        <end position="359"/>
    </location>
</feature>
<dbReference type="Proteomes" id="UP000537825">
    <property type="component" value="Unassembled WGS sequence"/>
</dbReference>
<evidence type="ECO:0000259" key="3">
    <source>
        <dbReference type="Pfam" id="PF00675"/>
    </source>
</evidence>
<sequence>MRRLLPLLLLLLMMPALPASAQQPPDASRFFPYTLNTTRLPNGLTVVRVPFNSPGIVAYVTAVRVGSRNEVEPGRTGFAHFFEHMMFKGTKANPEGQRERILGGFGFDDNAFTTDDITVYQVYGPTAGLEKLIALEADRFQNLEYSEPAFQTEALAVLGEYHKNAAGPDLKLEEALAKTAFTRHTYQHTTLGFYEDIQAMPKAYAYSRSFFERWYTPANTTLFIVGDFNDAQVVSQVTKAYGRWQRQPTSVIIPTEPPQTSQRTVHVDWPQPTQPRHVLAWHTPAARADTADAAIQTILAEYLVGDTSPAYKELVLEKQYVESLNVYTTPHRDPYLFPIDATLQDEKFRADVDAVLRREVTAVAGAPVDGVRLKAIQDHLRYGLLMDLETPRDVAIDLALYAGVMGRPDALASYLKQLGSVTPQQITLFARKYLEDKNLTVLTLTPKAVAAGGTP</sequence>
<protein>
    <submittedName>
        <fullName evidence="5">Insulinase family protein</fullName>
    </submittedName>
</protein>
<dbReference type="AlphaFoldDB" id="A0A7X5BR03"/>
<evidence type="ECO:0000259" key="4">
    <source>
        <dbReference type="Pfam" id="PF05193"/>
    </source>
</evidence>
<comment type="similarity">
    <text evidence="1">Belongs to the peptidase M16 family.</text>
</comment>
<dbReference type="EMBL" id="JAAAPK010000003">
    <property type="protein sequence ID" value="NBC40485.1"/>
    <property type="molecule type" value="Genomic_DNA"/>
</dbReference>
<dbReference type="SUPFAM" id="SSF63411">
    <property type="entry name" value="LuxS/MPP-like metallohydrolase"/>
    <property type="match status" value="2"/>
</dbReference>
<accession>A0A7X5BR03</accession>
<reference evidence="5 6" key="1">
    <citation type="submission" date="2020-01" db="EMBL/GenBank/DDBJ databases">
        <title>The draft genome sequence of Corallococcus exiguus DSM 14696.</title>
        <authorList>
            <person name="Zhang X."/>
            <person name="Zhu H."/>
        </authorList>
    </citation>
    <scope>NUCLEOTIDE SEQUENCE [LARGE SCALE GENOMIC DNA]</scope>
    <source>
        <strain evidence="5 6">DSM 14696</strain>
    </source>
</reference>
<dbReference type="Gene3D" id="3.30.830.10">
    <property type="entry name" value="Metalloenzyme, LuxS/M16 peptidase-like"/>
    <property type="match status" value="2"/>
</dbReference>
<dbReference type="PANTHER" id="PTHR11851:SF49">
    <property type="entry name" value="MITOCHONDRIAL-PROCESSING PEPTIDASE SUBUNIT ALPHA"/>
    <property type="match status" value="1"/>
</dbReference>
<dbReference type="InterPro" id="IPR050361">
    <property type="entry name" value="MPP/UQCRC_Complex"/>
</dbReference>
<gene>
    <name evidence="5" type="ORF">GTZ93_11680</name>
</gene>
<feature type="chain" id="PRO_5031167926" evidence="2">
    <location>
        <begin position="22"/>
        <end position="455"/>
    </location>
</feature>
<keyword evidence="2" id="KW-0732">Signal</keyword>
<dbReference type="Pfam" id="PF05193">
    <property type="entry name" value="Peptidase_M16_C"/>
    <property type="match status" value="1"/>
</dbReference>